<dbReference type="EMBL" id="RAVZ01000080">
    <property type="protein sequence ID" value="RKG88562.1"/>
    <property type="molecule type" value="Genomic_DNA"/>
</dbReference>
<dbReference type="InterPro" id="IPR006869">
    <property type="entry name" value="DUF547"/>
</dbReference>
<name>A0A3A8IYV7_9BACT</name>
<organism evidence="3 4">
    <name type="scientific">Corallococcus terminator</name>
    <dbReference type="NCBI Taxonomy" id="2316733"/>
    <lineage>
        <taxon>Bacteria</taxon>
        <taxon>Pseudomonadati</taxon>
        <taxon>Myxococcota</taxon>
        <taxon>Myxococcia</taxon>
        <taxon>Myxococcales</taxon>
        <taxon>Cystobacterineae</taxon>
        <taxon>Myxococcaceae</taxon>
        <taxon>Corallococcus</taxon>
    </lineage>
</organism>
<proteinExistence type="predicted"/>
<keyword evidence="4" id="KW-1185">Reference proteome</keyword>
<keyword evidence="1" id="KW-0472">Membrane</keyword>
<dbReference type="Proteomes" id="UP000268094">
    <property type="component" value="Unassembled WGS sequence"/>
</dbReference>
<evidence type="ECO:0000313" key="4">
    <source>
        <dbReference type="Proteomes" id="UP000268094"/>
    </source>
</evidence>
<gene>
    <name evidence="3" type="ORF">D7V88_14075</name>
</gene>
<dbReference type="Pfam" id="PF04784">
    <property type="entry name" value="DUF547"/>
    <property type="match status" value="1"/>
</dbReference>
<keyword evidence="1" id="KW-0812">Transmembrane</keyword>
<feature type="domain" description="DUF547" evidence="2">
    <location>
        <begin position="107"/>
        <end position="208"/>
    </location>
</feature>
<evidence type="ECO:0000313" key="3">
    <source>
        <dbReference type="EMBL" id="RKG88562.1"/>
    </source>
</evidence>
<evidence type="ECO:0000259" key="2">
    <source>
        <dbReference type="Pfam" id="PF04784"/>
    </source>
</evidence>
<dbReference type="AlphaFoldDB" id="A0A3A8IYV7"/>
<comment type="caution">
    <text evidence="3">The sequence shown here is derived from an EMBL/GenBank/DDBJ whole genome shotgun (WGS) entry which is preliminary data.</text>
</comment>
<reference evidence="4" key="1">
    <citation type="submission" date="2018-09" db="EMBL/GenBank/DDBJ databases">
        <authorList>
            <person name="Livingstone P.G."/>
            <person name="Whitworth D.E."/>
        </authorList>
    </citation>
    <scope>NUCLEOTIDE SEQUENCE [LARGE SCALE GENOMIC DNA]</scope>
    <source>
        <strain evidence="4">CA054A</strain>
    </source>
</reference>
<dbReference type="OrthoDB" id="526867at2"/>
<protein>
    <submittedName>
        <fullName evidence="3">DUF547 domain-containing protein</fullName>
    </submittedName>
</protein>
<feature type="transmembrane region" description="Helical" evidence="1">
    <location>
        <begin position="21"/>
        <end position="40"/>
    </location>
</feature>
<keyword evidence="1" id="KW-1133">Transmembrane helix</keyword>
<sequence>MDCRAVSAPPPLLQRRARGPAVAVVLAVLAVLVAGAVLYVRGALPAAVPVAAGPFTPNDYARALDHVRPGGDLDFVGLGQDRAALERFVASLASVSPRLRPELFPTPQEGLAYWLNAYNALVLRQLLERHPDGVGSAWFGRFYWGHAWPVGGERLTLWALEQRILGEYGDPRVHFALFRGTRGGPSLDGAPYQPEFLDAQLNDASRRFMGNPRHVRLEGDTVHLARLFETRQQDFLAALPEGRGGNVLQFVWAFLPDTCEERPGCDTRGDLDRACGPRLDKCRVTFMPEDLSLPDVADAAARR</sequence>
<evidence type="ECO:0000256" key="1">
    <source>
        <dbReference type="SAM" id="Phobius"/>
    </source>
</evidence>
<accession>A0A3A8IYV7</accession>